<evidence type="ECO:0000313" key="4">
    <source>
        <dbReference type="Proteomes" id="UP000694404"/>
    </source>
</evidence>
<dbReference type="GO" id="GO:0003676">
    <property type="term" value="F:nucleic acid binding"/>
    <property type="evidence" value="ECO:0007669"/>
    <property type="project" value="InterPro"/>
</dbReference>
<dbReference type="GO" id="GO:0015074">
    <property type="term" value="P:DNA integration"/>
    <property type="evidence" value="ECO:0007669"/>
    <property type="project" value="InterPro"/>
</dbReference>
<dbReference type="Gene3D" id="1.10.340.70">
    <property type="match status" value="1"/>
</dbReference>
<dbReference type="SUPFAM" id="SSF53098">
    <property type="entry name" value="Ribonuclease H-like"/>
    <property type="match status" value="1"/>
</dbReference>
<dbReference type="InterPro" id="IPR050951">
    <property type="entry name" value="Retrovirus_Pol_polyprotein"/>
</dbReference>
<dbReference type="FunFam" id="1.10.340.70:FF:000001">
    <property type="entry name" value="Retrovirus-related Pol polyprotein from transposon gypsy-like Protein"/>
    <property type="match status" value="1"/>
</dbReference>
<dbReference type="PROSITE" id="PS50994">
    <property type="entry name" value="INTEGRASE"/>
    <property type="match status" value="1"/>
</dbReference>
<reference evidence="3" key="1">
    <citation type="submission" date="2025-08" db="UniProtKB">
        <authorList>
            <consortium name="Ensembl"/>
        </authorList>
    </citation>
    <scope>IDENTIFICATION</scope>
</reference>
<evidence type="ECO:0000256" key="1">
    <source>
        <dbReference type="ARBA" id="ARBA00039658"/>
    </source>
</evidence>
<keyword evidence="4" id="KW-1185">Reference proteome</keyword>
<dbReference type="InterPro" id="IPR001584">
    <property type="entry name" value="Integrase_cat-core"/>
</dbReference>
<dbReference type="InterPro" id="IPR012337">
    <property type="entry name" value="RNaseH-like_sf"/>
</dbReference>
<dbReference type="Ensembl" id="ENSCABT00000001273.1">
    <property type="protein sequence ID" value="ENSCABP00000001178.1"/>
    <property type="gene ID" value="ENSCABG00000000986.1"/>
</dbReference>
<protein>
    <recommendedName>
        <fullName evidence="1">Gypsy retrotransposon integrase-like protein 1</fullName>
    </recommendedName>
</protein>
<dbReference type="AlphaFoldDB" id="A0A8C0G1B4"/>
<sequence length="272" mass="30962">PLIMGKTWPIRVSEVSIRRRLLYKETLSGGHQEDWRPQRQLVVPTKYRVKLLSLALDHPSGHSGVNRTKDHLGKSFHWEGMGKDVANYVWSCEMCQQVGKPQDQVNAPLQPLPIIEVPFQELAVDILGPFPKKTPRGKQHVLTFMDFATRWPEAVPLSNTRAKSVYQALADIFARVGWLSDILTDSGTNFLAGTMKNPWEAHGVNQLVTTPYSHQTKDLVETFSGTLGGFHHLNLMKWMSLVMCLRWISECCPFSCRYLRQAELQPLRNIGM</sequence>
<dbReference type="PANTHER" id="PTHR37984:SF15">
    <property type="entry name" value="INTEGRASE CATALYTIC DOMAIN-CONTAINING PROTEIN"/>
    <property type="match status" value="1"/>
</dbReference>
<dbReference type="PANTHER" id="PTHR37984">
    <property type="entry name" value="PROTEIN CBG26694"/>
    <property type="match status" value="1"/>
</dbReference>
<dbReference type="InterPro" id="IPR036397">
    <property type="entry name" value="RNaseH_sf"/>
</dbReference>
<evidence type="ECO:0000259" key="2">
    <source>
        <dbReference type="PROSITE" id="PS50994"/>
    </source>
</evidence>
<reference evidence="3" key="2">
    <citation type="submission" date="2025-09" db="UniProtKB">
        <authorList>
            <consortium name="Ensembl"/>
        </authorList>
    </citation>
    <scope>IDENTIFICATION</scope>
</reference>
<organism evidence="3 4">
    <name type="scientific">Chelonoidis abingdonii</name>
    <name type="common">Abingdon island giant tortoise</name>
    <name type="synonym">Testudo abingdonii</name>
    <dbReference type="NCBI Taxonomy" id="106734"/>
    <lineage>
        <taxon>Eukaryota</taxon>
        <taxon>Metazoa</taxon>
        <taxon>Chordata</taxon>
        <taxon>Craniata</taxon>
        <taxon>Vertebrata</taxon>
        <taxon>Euteleostomi</taxon>
        <taxon>Archelosauria</taxon>
        <taxon>Testudinata</taxon>
        <taxon>Testudines</taxon>
        <taxon>Cryptodira</taxon>
        <taxon>Durocryptodira</taxon>
        <taxon>Testudinoidea</taxon>
        <taxon>Testudinidae</taxon>
        <taxon>Chelonoidis</taxon>
    </lineage>
</organism>
<feature type="domain" description="Integrase catalytic" evidence="2">
    <location>
        <begin position="114"/>
        <end position="227"/>
    </location>
</feature>
<dbReference type="GeneTree" id="ENSGT01050000244855"/>
<dbReference type="OMA" id="LRWISEC"/>
<accession>A0A8C0G1B4</accession>
<dbReference type="InterPro" id="IPR041588">
    <property type="entry name" value="Integrase_H2C2"/>
</dbReference>
<dbReference type="Pfam" id="PF17921">
    <property type="entry name" value="Integrase_H2C2"/>
    <property type="match status" value="1"/>
</dbReference>
<dbReference type="Pfam" id="PF00665">
    <property type="entry name" value="rve"/>
    <property type="match status" value="1"/>
</dbReference>
<evidence type="ECO:0000313" key="3">
    <source>
        <dbReference type="Ensembl" id="ENSCABP00000001178.1"/>
    </source>
</evidence>
<dbReference type="Gene3D" id="3.30.420.10">
    <property type="entry name" value="Ribonuclease H-like superfamily/Ribonuclease H"/>
    <property type="match status" value="1"/>
</dbReference>
<dbReference type="Proteomes" id="UP000694404">
    <property type="component" value="Unplaced"/>
</dbReference>
<proteinExistence type="predicted"/>
<name>A0A8C0G1B4_CHEAB</name>